<dbReference type="FunFam" id="2.40.70.10:FF:000021">
    <property type="entry name" value="Aspartyl protease AED1"/>
    <property type="match status" value="1"/>
</dbReference>
<accession>A0A8K0IPF8</accession>
<keyword evidence="5" id="KW-0378">Hydrolase</keyword>
<evidence type="ECO:0000259" key="9">
    <source>
        <dbReference type="PROSITE" id="PS51767"/>
    </source>
</evidence>
<dbReference type="FunFam" id="2.40.70.10:FF:000013">
    <property type="entry name" value="Aspartyl protease AED1"/>
    <property type="match status" value="1"/>
</dbReference>
<feature type="transmembrane region" description="Helical" evidence="8">
    <location>
        <begin position="21"/>
        <end position="42"/>
    </location>
</feature>
<evidence type="ECO:0000256" key="4">
    <source>
        <dbReference type="ARBA" id="ARBA00022750"/>
    </source>
</evidence>
<dbReference type="InterPro" id="IPR033873">
    <property type="entry name" value="CND41-like"/>
</dbReference>
<keyword evidence="4" id="KW-0064">Aspartyl protease</keyword>
<evidence type="ECO:0000256" key="5">
    <source>
        <dbReference type="ARBA" id="ARBA00022801"/>
    </source>
</evidence>
<dbReference type="Gene3D" id="2.40.70.10">
    <property type="entry name" value="Acid Proteases"/>
    <property type="match status" value="2"/>
</dbReference>
<dbReference type="Pfam" id="PF14543">
    <property type="entry name" value="TAXi_N"/>
    <property type="match status" value="1"/>
</dbReference>
<comment type="caution">
    <text evidence="10">The sequence shown here is derived from an EMBL/GenBank/DDBJ whole genome shotgun (WGS) entry which is preliminary data.</text>
</comment>
<organism evidence="10 11">
    <name type="scientific">Cocos nucifera</name>
    <name type="common">Coconut palm</name>
    <dbReference type="NCBI Taxonomy" id="13894"/>
    <lineage>
        <taxon>Eukaryota</taxon>
        <taxon>Viridiplantae</taxon>
        <taxon>Streptophyta</taxon>
        <taxon>Embryophyta</taxon>
        <taxon>Tracheophyta</taxon>
        <taxon>Spermatophyta</taxon>
        <taxon>Magnoliopsida</taxon>
        <taxon>Liliopsida</taxon>
        <taxon>Arecaceae</taxon>
        <taxon>Arecoideae</taxon>
        <taxon>Cocoseae</taxon>
        <taxon>Attaleinae</taxon>
        <taxon>Cocos</taxon>
    </lineage>
</organism>
<comment type="similarity">
    <text evidence="1">Belongs to the peptidase A1 family.</text>
</comment>
<gene>
    <name evidence="10" type="ORF">COCNU_11G006620</name>
</gene>
<dbReference type="InterPro" id="IPR033121">
    <property type="entry name" value="PEPTIDASE_A1"/>
</dbReference>
<dbReference type="InterPro" id="IPR032799">
    <property type="entry name" value="TAXi_C"/>
</dbReference>
<dbReference type="EMBL" id="CM017882">
    <property type="protein sequence ID" value="KAG1363835.1"/>
    <property type="molecule type" value="Genomic_DNA"/>
</dbReference>
<reference evidence="10" key="1">
    <citation type="journal article" date="2017" name="Gigascience">
        <title>The genome draft of coconut (Cocos nucifera).</title>
        <authorList>
            <person name="Xiao Y."/>
            <person name="Xu P."/>
            <person name="Fan H."/>
            <person name="Baudouin L."/>
            <person name="Xia W."/>
            <person name="Bocs S."/>
            <person name="Xu J."/>
            <person name="Li Q."/>
            <person name="Guo A."/>
            <person name="Zhou L."/>
            <person name="Li J."/>
            <person name="Wu Y."/>
            <person name="Ma Z."/>
            <person name="Armero A."/>
            <person name="Issali A.E."/>
            <person name="Liu N."/>
            <person name="Peng M."/>
            <person name="Yang Y."/>
        </authorList>
    </citation>
    <scope>NUCLEOTIDE SEQUENCE</scope>
    <source>
        <tissue evidence="10">Spear leaf of Hainan Tall coconut</tissue>
    </source>
</reference>
<keyword evidence="8" id="KW-0472">Membrane</keyword>
<dbReference type="Proteomes" id="UP000797356">
    <property type="component" value="Chromosome 11"/>
</dbReference>
<dbReference type="PANTHER" id="PTHR13683:SF750">
    <property type="entry name" value="ASPARTYL PROTEASE AED1"/>
    <property type="match status" value="1"/>
</dbReference>
<evidence type="ECO:0000256" key="6">
    <source>
        <dbReference type="ARBA" id="ARBA00023157"/>
    </source>
</evidence>
<feature type="domain" description="Peptidase A1" evidence="9">
    <location>
        <begin position="148"/>
        <end position="484"/>
    </location>
</feature>
<evidence type="ECO:0000256" key="7">
    <source>
        <dbReference type="PIRSR" id="PIRSR601461-1"/>
    </source>
</evidence>
<proteinExistence type="inferred from homology"/>
<dbReference type="InterPro" id="IPR001461">
    <property type="entry name" value="Aspartic_peptidase_A1"/>
</dbReference>
<keyword evidence="3" id="KW-0732">Signal</keyword>
<dbReference type="CDD" id="cd05472">
    <property type="entry name" value="cnd41_like"/>
    <property type="match status" value="1"/>
</dbReference>
<name>A0A8K0IPF8_COCNU</name>
<reference evidence="10" key="2">
    <citation type="submission" date="2019-07" db="EMBL/GenBank/DDBJ databases">
        <authorList>
            <person name="Yang Y."/>
            <person name="Bocs S."/>
            <person name="Baudouin L."/>
        </authorList>
    </citation>
    <scope>NUCLEOTIDE SEQUENCE</scope>
    <source>
        <tissue evidence="10">Spear leaf of Hainan Tall coconut</tissue>
    </source>
</reference>
<evidence type="ECO:0000313" key="11">
    <source>
        <dbReference type="Proteomes" id="UP000797356"/>
    </source>
</evidence>
<feature type="active site" evidence="7">
    <location>
        <position position="367"/>
    </location>
</feature>
<dbReference type="OrthoDB" id="2747330at2759"/>
<dbReference type="InterPro" id="IPR032861">
    <property type="entry name" value="TAXi_N"/>
</dbReference>
<keyword evidence="6" id="KW-1015">Disulfide bond</keyword>
<feature type="active site" evidence="7">
    <location>
        <position position="166"/>
    </location>
</feature>
<protein>
    <submittedName>
        <fullName evidence="10">Aspartyl protease family protein</fullName>
    </submittedName>
</protein>
<dbReference type="InterPro" id="IPR021109">
    <property type="entry name" value="Peptidase_aspartic_dom_sf"/>
</dbReference>
<dbReference type="PRINTS" id="PR00792">
    <property type="entry name" value="PEPSIN"/>
</dbReference>
<dbReference type="SUPFAM" id="SSF50630">
    <property type="entry name" value="Acid proteases"/>
    <property type="match status" value="1"/>
</dbReference>
<evidence type="ECO:0000313" key="10">
    <source>
        <dbReference type="EMBL" id="KAG1363835.1"/>
    </source>
</evidence>
<evidence type="ECO:0000256" key="1">
    <source>
        <dbReference type="ARBA" id="ARBA00007447"/>
    </source>
</evidence>
<evidence type="ECO:0000256" key="8">
    <source>
        <dbReference type="SAM" id="Phobius"/>
    </source>
</evidence>
<dbReference type="GO" id="GO:0004190">
    <property type="term" value="F:aspartic-type endopeptidase activity"/>
    <property type="evidence" value="ECO:0007669"/>
    <property type="project" value="UniProtKB-KW"/>
</dbReference>
<dbReference type="PANTHER" id="PTHR13683">
    <property type="entry name" value="ASPARTYL PROTEASES"/>
    <property type="match status" value="1"/>
</dbReference>
<dbReference type="AlphaFoldDB" id="A0A8K0IPF8"/>
<dbReference type="GO" id="GO:0006508">
    <property type="term" value="P:proteolysis"/>
    <property type="evidence" value="ECO:0007669"/>
    <property type="project" value="UniProtKB-KW"/>
</dbReference>
<keyword evidence="2 10" id="KW-0645">Protease</keyword>
<dbReference type="Pfam" id="PF14541">
    <property type="entry name" value="TAXi_C"/>
    <property type="match status" value="1"/>
</dbReference>
<keyword evidence="11" id="KW-1185">Reference proteome</keyword>
<keyword evidence="8" id="KW-1133">Transmembrane helix</keyword>
<keyword evidence="8" id="KW-0812">Transmembrane</keyword>
<sequence length="488" mass="51891">MHSHISPSKRTQPSVYTHLMAFLQSSVFSCLAFVVLTSTLLYTPQGHGREIENRHVVSVYSLLPSPACSSPKDSNTSTLKVVHRHGPCSPIGASREPSHIQLLNEDEAQVRLLHHRISIAASGPDNTSSSLAATIPAYTGGALHTANYIVTVGFGTPKRDLTVVFDTGSDLTWIQCKPCSTGGCYSQQQPLFDPSHSSTYSTISCGSSECSLLDDSSTCGTETPSRCRYDVAYGDNSQSSGYFSRDALTLTSSEVVPGFMFGCGDDSSGLFGAVAGLLGLGRGKVSLVSQAKKYGGVFSYCLPASSSSSGYLAFGGGGAPSNVKFTPMLSVSNMPSFYFVNLVAIRVGGKQLRINPRVFSTGGTLLDSGTVITRLPPSAYAALRSRFRRLMRKYKTAPALSILDTCYDFTGYETVQVPTVQLVFGGGTSLSVDLTGILYVAAVSQACLAFADNDEVGDVTIIGNVQQRRFNVVYDIAKKQIGFGAKSC</sequence>
<evidence type="ECO:0000256" key="3">
    <source>
        <dbReference type="ARBA" id="ARBA00022729"/>
    </source>
</evidence>
<dbReference type="PROSITE" id="PS51767">
    <property type="entry name" value="PEPTIDASE_A1"/>
    <property type="match status" value="1"/>
</dbReference>
<evidence type="ECO:0000256" key="2">
    <source>
        <dbReference type="ARBA" id="ARBA00022670"/>
    </source>
</evidence>